<feature type="compositionally biased region" description="Basic and acidic residues" evidence="1">
    <location>
        <begin position="38"/>
        <end position="53"/>
    </location>
</feature>
<sequence>MDSEVVSKPELLAESLINLYPHYMDSLQTPPGPPPPYHRGDFGRPNSRHDESNQFRIHRKPLGAPSDVNPKFREPYGGSVRGASRGAEMKPAPPQQNIEMESRPALPPRPELTLRITPPGQISQSQLYLSPDSMSGRSASTGLRSVSSLNSLRSSAASSVSLETSPARPSSSKSSTSLYVQKAYREARHFAGGLIHHPSESTKHFSILRHSHGLVFYQGNSTTVAVSIFANASMPENRTLWLQSKGWSGKTGMRARQLFGRNGSWLDVTPTMNIKPDQLNPADERAWQRDIASFKKRSSSQIRERHQLRETAVVRIPAEAGDGYFHLVLCVGDKEKVLCTSPVFRLLSVSSNPSCVKGASLSTLPLELGALALSTYTRKVATTMATPVGAVVKNRVEKYLPRWWARGTAAATSSMGGRVGLFVEDANSQYSRQREGCYTSVGGLDLDLEQGPAPPYPIHFTAGYEPGGGREAELSNIPILTLAGVPGYVPQQLHGYYFGWCRFKPNPKTTPVPCDESWHQTIISALPPDASQLIRANLSQANKKILALHIVTEIDESLVQNGSIEVWTMGFLRPDEPSQRANLRAGLEAGDEAAEEAFLVAEVHDISAIQGILDQPAWSPEAAQQRQEEENPAGMDQLKHRYAGMRMAVQRHVDRVPLHKVGVRTEIDRMKDRAVVTNGFCVRR</sequence>
<feature type="compositionally biased region" description="Polar residues" evidence="1">
    <location>
        <begin position="120"/>
        <end position="142"/>
    </location>
</feature>
<protein>
    <submittedName>
        <fullName evidence="2">Uncharacterized protein</fullName>
    </submittedName>
</protein>
<name>A0A370TLK7_9HELO</name>
<dbReference type="EMBL" id="NPIC01000004">
    <property type="protein sequence ID" value="RDL36399.1"/>
    <property type="molecule type" value="Genomic_DNA"/>
</dbReference>
<dbReference type="RefSeq" id="XP_031869055.1">
    <property type="nucleotide sequence ID" value="XM_032014374.1"/>
</dbReference>
<keyword evidence="3" id="KW-1185">Reference proteome</keyword>
<dbReference type="GeneID" id="43598600"/>
<gene>
    <name evidence="2" type="ORF">BP5553_05751</name>
</gene>
<evidence type="ECO:0000313" key="2">
    <source>
        <dbReference type="EMBL" id="RDL36399.1"/>
    </source>
</evidence>
<evidence type="ECO:0000313" key="3">
    <source>
        <dbReference type="Proteomes" id="UP000254866"/>
    </source>
</evidence>
<proteinExistence type="predicted"/>
<dbReference type="STRING" id="2656787.A0A370TLK7"/>
<comment type="caution">
    <text evidence="2">The sequence shown here is derived from an EMBL/GenBank/DDBJ whole genome shotgun (WGS) entry which is preliminary data.</text>
</comment>
<feature type="region of interest" description="Disordered" evidence="1">
    <location>
        <begin position="23"/>
        <end position="142"/>
    </location>
</feature>
<dbReference type="Proteomes" id="UP000254866">
    <property type="component" value="Unassembled WGS sequence"/>
</dbReference>
<reference evidence="2 3" key="1">
    <citation type="journal article" date="2018" name="IMA Fungus">
        <title>IMA Genome-F 9: Draft genome sequence of Annulohypoxylon stygium, Aspergillus mulundensis, Berkeleyomyces basicola (syn. Thielaviopsis basicola), Ceratocystis smalleyi, two Cercospora beticola strains, Coleophoma cylindrospora, Fusarium fracticaudum, Phialophora cf. hyalina, and Morchella septimelata.</title>
        <authorList>
            <person name="Wingfield B.D."/>
            <person name="Bills G.F."/>
            <person name="Dong Y."/>
            <person name="Huang W."/>
            <person name="Nel W.J."/>
            <person name="Swalarsk-Parry B.S."/>
            <person name="Vaghefi N."/>
            <person name="Wilken P.M."/>
            <person name="An Z."/>
            <person name="de Beer Z.W."/>
            <person name="De Vos L."/>
            <person name="Chen L."/>
            <person name="Duong T.A."/>
            <person name="Gao Y."/>
            <person name="Hammerbacher A."/>
            <person name="Kikkert J.R."/>
            <person name="Li Y."/>
            <person name="Li H."/>
            <person name="Li K."/>
            <person name="Li Q."/>
            <person name="Liu X."/>
            <person name="Ma X."/>
            <person name="Naidoo K."/>
            <person name="Pethybridge S.J."/>
            <person name="Sun J."/>
            <person name="Steenkamp E.T."/>
            <person name="van der Nest M.A."/>
            <person name="van Wyk S."/>
            <person name="Wingfield M.J."/>
            <person name="Xiong C."/>
            <person name="Yue Q."/>
            <person name="Zhang X."/>
        </authorList>
    </citation>
    <scope>NUCLEOTIDE SEQUENCE [LARGE SCALE GENOMIC DNA]</scope>
    <source>
        <strain evidence="2 3">BP 5553</strain>
    </source>
</reference>
<organism evidence="2 3">
    <name type="scientific">Venustampulla echinocandica</name>
    <dbReference type="NCBI Taxonomy" id="2656787"/>
    <lineage>
        <taxon>Eukaryota</taxon>
        <taxon>Fungi</taxon>
        <taxon>Dikarya</taxon>
        <taxon>Ascomycota</taxon>
        <taxon>Pezizomycotina</taxon>
        <taxon>Leotiomycetes</taxon>
        <taxon>Helotiales</taxon>
        <taxon>Pleuroascaceae</taxon>
        <taxon>Venustampulla</taxon>
    </lineage>
</organism>
<evidence type="ECO:0000256" key="1">
    <source>
        <dbReference type="SAM" id="MobiDB-lite"/>
    </source>
</evidence>
<dbReference type="AlphaFoldDB" id="A0A370TLK7"/>
<accession>A0A370TLK7</accession>
<dbReference type="OrthoDB" id="276388at2759"/>